<dbReference type="InterPro" id="IPR011059">
    <property type="entry name" value="Metal-dep_hydrolase_composite"/>
</dbReference>
<dbReference type="Gene3D" id="3.20.20.140">
    <property type="entry name" value="Metal-dependent hydrolases"/>
    <property type="match status" value="2"/>
</dbReference>
<organism evidence="7">
    <name type="scientific">freshwater metagenome</name>
    <dbReference type="NCBI Taxonomy" id="449393"/>
    <lineage>
        <taxon>unclassified sequences</taxon>
        <taxon>metagenomes</taxon>
        <taxon>ecological metagenomes</taxon>
    </lineage>
</organism>
<dbReference type="PANTHER" id="PTHR11647">
    <property type="entry name" value="HYDRANTOINASE/DIHYDROPYRIMIDINASE FAMILY MEMBER"/>
    <property type="match status" value="1"/>
</dbReference>
<dbReference type="EMBL" id="CAFBMT010000020">
    <property type="protein sequence ID" value="CAB4949231.1"/>
    <property type="molecule type" value="Genomic_DNA"/>
</dbReference>
<dbReference type="EMBL" id="CAESGF010000024">
    <property type="protein sequence ID" value="CAB4365121.1"/>
    <property type="molecule type" value="Genomic_DNA"/>
</dbReference>
<dbReference type="AlphaFoldDB" id="A0A6J7QGM5"/>
<dbReference type="EMBL" id="CAEZYF010000022">
    <property type="protein sequence ID" value="CAB4738667.1"/>
    <property type="molecule type" value="Genomic_DNA"/>
</dbReference>
<evidence type="ECO:0000313" key="2">
    <source>
        <dbReference type="EMBL" id="CAB4365121.1"/>
    </source>
</evidence>
<evidence type="ECO:0000313" key="4">
    <source>
        <dbReference type="EMBL" id="CAB4811539.1"/>
    </source>
</evidence>
<evidence type="ECO:0000313" key="6">
    <source>
        <dbReference type="EMBL" id="CAB4949231.1"/>
    </source>
</evidence>
<dbReference type="InterPro" id="IPR032466">
    <property type="entry name" value="Metal_Hydrolase"/>
</dbReference>
<proteinExistence type="predicted"/>
<dbReference type="InterPro" id="IPR050378">
    <property type="entry name" value="Metallo-dep_Hydrolases_sf"/>
</dbReference>
<dbReference type="Pfam" id="PF07969">
    <property type="entry name" value="Amidohydro_3"/>
    <property type="match status" value="1"/>
</dbReference>
<evidence type="ECO:0000313" key="5">
    <source>
        <dbReference type="EMBL" id="CAB4846218.1"/>
    </source>
</evidence>
<dbReference type="EMBL" id="CAFAAV010000043">
    <property type="protein sequence ID" value="CAB4811539.1"/>
    <property type="molecule type" value="Genomic_DNA"/>
</dbReference>
<dbReference type="PANTHER" id="PTHR11647:SF1">
    <property type="entry name" value="COLLAPSIN RESPONSE MEDIATOR PROTEIN"/>
    <property type="match status" value="1"/>
</dbReference>
<evidence type="ECO:0000313" key="7">
    <source>
        <dbReference type="EMBL" id="CAB5015489.1"/>
    </source>
</evidence>
<sequence length="576" mass="62305">MFDLLITGGSVVDGTGAPEFIADIAITDGVIVAIEPSLGDAEAKEIIDATGRIITPGFVDVHTHFDGQATWDELLEPSSPHGVTTVMMGNCGVGFAPVRPDAHAALIELMEGVEDIPGAALTEGLTWGWESFAEYLNVLARRKWSLDVGAQLAHGPLRTYVMGASAAEKLEATPEQIAEMARLAREAMAAGAFGFTTSRTLGHRALDGTPVPGTYASWDELSSIGHAVKAGGGSNIEFAAAGLARSDPQQQVIDEFEWVGRLAAETGLSATFILLQCHSDPDRWRHEMEQARQWRKDGVMVTPLVAGRPFGVLWGWDVRHPFVARPTYRSIAHLPLDERLVELRTPEVRIAILGEADDTDDIAVKRQLGYIRTVLGDCHIISGAPDYEQPREASIGAVAEALGVSLEQVTYDGLVAADDAMLLYALYNYVNMDHSALYEQLLDPDTVVGLADGGAHCAFICDASIPTFMLTHWGRDRTRGPRLPLPEIVRRLSSQPADLYGLSDRGRLAVGLRADLNVINFDELELQAPFAVDDLPMGGTRLLQKATGYDATIVHGRVTRRYGVDTGARPGRLIRS</sequence>
<name>A0A6J7QGM5_9ZZZZ</name>
<feature type="domain" description="Amidohydrolase 3" evidence="1">
    <location>
        <begin position="45"/>
        <end position="559"/>
    </location>
</feature>
<dbReference type="EMBL" id="CAFBOL010000131">
    <property type="protein sequence ID" value="CAB5015489.1"/>
    <property type="molecule type" value="Genomic_DNA"/>
</dbReference>
<dbReference type="SUPFAM" id="SSF51556">
    <property type="entry name" value="Metallo-dependent hydrolases"/>
    <property type="match status" value="1"/>
</dbReference>
<dbReference type="GO" id="GO:0016812">
    <property type="term" value="F:hydrolase activity, acting on carbon-nitrogen (but not peptide) bonds, in cyclic amides"/>
    <property type="evidence" value="ECO:0007669"/>
    <property type="project" value="TreeGrafter"/>
</dbReference>
<dbReference type="GO" id="GO:0005829">
    <property type="term" value="C:cytosol"/>
    <property type="evidence" value="ECO:0007669"/>
    <property type="project" value="TreeGrafter"/>
</dbReference>
<dbReference type="EMBL" id="CAFBIY010000004">
    <property type="protein sequence ID" value="CAB4846218.1"/>
    <property type="molecule type" value="Genomic_DNA"/>
</dbReference>
<dbReference type="SUPFAM" id="SSF51338">
    <property type="entry name" value="Composite domain of metallo-dependent hydrolases"/>
    <property type="match status" value="1"/>
</dbReference>
<gene>
    <name evidence="3" type="ORF">UFOPK2656_02735</name>
    <name evidence="4" type="ORF">UFOPK3099_00774</name>
    <name evidence="5" type="ORF">UFOPK3267_00151</name>
    <name evidence="6" type="ORF">UFOPK3651_02729</name>
    <name evidence="7" type="ORF">UFOPK3931_03047</name>
    <name evidence="2" type="ORF">UFOPK4189_02877</name>
</gene>
<evidence type="ECO:0000259" key="1">
    <source>
        <dbReference type="Pfam" id="PF07969"/>
    </source>
</evidence>
<dbReference type="InterPro" id="IPR013108">
    <property type="entry name" value="Amidohydro_3"/>
</dbReference>
<evidence type="ECO:0000313" key="3">
    <source>
        <dbReference type="EMBL" id="CAB4738667.1"/>
    </source>
</evidence>
<reference evidence="7" key="1">
    <citation type="submission" date="2020-05" db="EMBL/GenBank/DDBJ databases">
        <authorList>
            <person name="Chiriac C."/>
            <person name="Salcher M."/>
            <person name="Ghai R."/>
            <person name="Kavagutti S V."/>
        </authorList>
    </citation>
    <scope>NUCLEOTIDE SEQUENCE</scope>
</reference>
<protein>
    <submittedName>
        <fullName evidence="7">Unannotated protein</fullName>
    </submittedName>
</protein>
<accession>A0A6J7QGM5</accession>